<gene>
    <name evidence="3" type="ORF">SAMN04488042_102266</name>
</gene>
<dbReference type="InterPro" id="IPR011990">
    <property type="entry name" value="TPR-like_helical_dom_sf"/>
</dbReference>
<evidence type="ECO:0000256" key="1">
    <source>
        <dbReference type="PROSITE-ProRule" id="PRU00339"/>
    </source>
</evidence>
<dbReference type="Gene3D" id="1.25.40.10">
    <property type="entry name" value="Tetratricopeptide repeat domain"/>
    <property type="match status" value="1"/>
</dbReference>
<organism evidence="3 4">
    <name type="scientific">Shimia aestuarii</name>
    <dbReference type="NCBI Taxonomy" id="254406"/>
    <lineage>
        <taxon>Bacteria</taxon>
        <taxon>Pseudomonadati</taxon>
        <taxon>Pseudomonadota</taxon>
        <taxon>Alphaproteobacteria</taxon>
        <taxon>Rhodobacterales</taxon>
        <taxon>Roseobacteraceae</taxon>
    </lineage>
</organism>
<dbReference type="Proteomes" id="UP000199144">
    <property type="component" value="Unassembled WGS sequence"/>
</dbReference>
<dbReference type="Pfam" id="PF13432">
    <property type="entry name" value="TPR_16"/>
    <property type="match status" value="1"/>
</dbReference>
<sequence>MIYVMVNLMRYLKPVVTACSLSAIFLQPSVVFSQQGALVDEDVPALLLQLRDAEPGQAETIAERVRRAWSLSGSASADYLLRRGRKAMELGDAATAVEHFTALVDHAPGFAQGWAERARAYFALDLYGPAVGDLEQALALNPDHFESIMGLAVILDSMGRNADAYEAYLQVKAIHPHQPGLTEALTRLEPLVRGSEL</sequence>
<dbReference type="PROSITE" id="PS50005">
    <property type="entry name" value="TPR"/>
    <property type="match status" value="1"/>
</dbReference>
<accession>A0A1I4LWE9</accession>
<dbReference type="EMBL" id="FOTQ01000002">
    <property type="protein sequence ID" value="SFL95341.1"/>
    <property type="molecule type" value="Genomic_DNA"/>
</dbReference>
<keyword evidence="1" id="KW-0802">TPR repeat</keyword>
<name>A0A1I4LWE9_9RHOB</name>
<reference evidence="3 4" key="1">
    <citation type="submission" date="2016-10" db="EMBL/GenBank/DDBJ databases">
        <authorList>
            <person name="de Groot N.N."/>
        </authorList>
    </citation>
    <scope>NUCLEOTIDE SEQUENCE [LARGE SCALE GENOMIC DNA]</scope>
    <source>
        <strain evidence="3 4">DSM 15283</strain>
    </source>
</reference>
<dbReference type="SUPFAM" id="SSF48452">
    <property type="entry name" value="TPR-like"/>
    <property type="match status" value="1"/>
</dbReference>
<dbReference type="SMART" id="SM00028">
    <property type="entry name" value="TPR"/>
    <property type="match status" value="3"/>
</dbReference>
<protein>
    <submittedName>
        <fullName evidence="3">TPR repeat-containing protein</fullName>
    </submittedName>
</protein>
<dbReference type="InterPro" id="IPR019734">
    <property type="entry name" value="TPR_rpt"/>
</dbReference>
<feature type="repeat" description="TPR" evidence="1">
    <location>
        <begin position="111"/>
        <end position="144"/>
    </location>
</feature>
<feature type="chain" id="PRO_5011549996" evidence="2">
    <location>
        <begin position="19"/>
        <end position="197"/>
    </location>
</feature>
<dbReference type="AlphaFoldDB" id="A0A1I4LWE9"/>
<evidence type="ECO:0000313" key="4">
    <source>
        <dbReference type="Proteomes" id="UP000199144"/>
    </source>
</evidence>
<feature type="signal peptide" evidence="2">
    <location>
        <begin position="1"/>
        <end position="18"/>
    </location>
</feature>
<dbReference type="STRING" id="254406.SAMN04488042_102266"/>
<keyword evidence="2" id="KW-0732">Signal</keyword>
<proteinExistence type="predicted"/>
<evidence type="ECO:0000313" key="3">
    <source>
        <dbReference type="EMBL" id="SFL95341.1"/>
    </source>
</evidence>
<evidence type="ECO:0000256" key="2">
    <source>
        <dbReference type="SAM" id="SignalP"/>
    </source>
</evidence>
<keyword evidence="4" id="KW-1185">Reference proteome</keyword>